<dbReference type="InterPro" id="IPR027417">
    <property type="entry name" value="P-loop_NTPase"/>
</dbReference>
<dbReference type="PANTHER" id="PTHR11783">
    <property type="entry name" value="SULFOTRANSFERASE SULT"/>
    <property type="match status" value="1"/>
</dbReference>
<dbReference type="Proteomes" id="UP000092462">
    <property type="component" value="Unassembled WGS sequence"/>
</dbReference>
<dbReference type="Pfam" id="PF00685">
    <property type="entry name" value="Sulfotransfer_1"/>
    <property type="match status" value="1"/>
</dbReference>
<evidence type="ECO:0000256" key="2">
    <source>
        <dbReference type="ARBA" id="ARBA00022679"/>
    </source>
</evidence>
<comment type="similarity">
    <text evidence="1">Belongs to the sulfotransferase 1 family.</text>
</comment>
<proteinExistence type="inferred from homology"/>
<name>A0A1B0D0B6_PHLPP</name>
<accession>A0A1B0D0B6</accession>
<keyword evidence="5" id="KW-1185">Reference proteome</keyword>
<reference evidence="4" key="1">
    <citation type="submission" date="2022-08" db="UniProtKB">
        <authorList>
            <consortium name="EnsemblMetazoa"/>
        </authorList>
    </citation>
    <scope>IDENTIFICATION</scope>
    <source>
        <strain evidence="4">Israel</strain>
    </source>
</reference>
<protein>
    <recommendedName>
        <fullName evidence="3">Sulfotransferase domain-containing protein</fullName>
    </recommendedName>
</protein>
<dbReference type="VEuPathDB" id="VectorBase:PPAI000788"/>
<evidence type="ECO:0000259" key="3">
    <source>
        <dbReference type="Pfam" id="PF00685"/>
    </source>
</evidence>
<dbReference type="Gene3D" id="3.40.50.300">
    <property type="entry name" value="P-loop containing nucleotide triphosphate hydrolases"/>
    <property type="match status" value="1"/>
</dbReference>
<organism evidence="4 5">
    <name type="scientific">Phlebotomus papatasi</name>
    <name type="common">Sandfly</name>
    <dbReference type="NCBI Taxonomy" id="29031"/>
    <lineage>
        <taxon>Eukaryota</taxon>
        <taxon>Metazoa</taxon>
        <taxon>Ecdysozoa</taxon>
        <taxon>Arthropoda</taxon>
        <taxon>Hexapoda</taxon>
        <taxon>Insecta</taxon>
        <taxon>Pterygota</taxon>
        <taxon>Neoptera</taxon>
        <taxon>Endopterygota</taxon>
        <taxon>Diptera</taxon>
        <taxon>Nematocera</taxon>
        <taxon>Psychodoidea</taxon>
        <taxon>Psychodidae</taxon>
        <taxon>Phlebotomus</taxon>
        <taxon>Phlebotomus</taxon>
    </lineage>
</organism>
<dbReference type="SUPFAM" id="SSF52540">
    <property type="entry name" value="P-loop containing nucleoside triphosphate hydrolases"/>
    <property type="match status" value="1"/>
</dbReference>
<dbReference type="EnsemblMetazoa" id="PPAI000788-RA">
    <property type="protein sequence ID" value="PPAI000788-PA"/>
    <property type="gene ID" value="PPAI000788"/>
</dbReference>
<dbReference type="VEuPathDB" id="VectorBase:PPAPM1_010806"/>
<evidence type="ECO:0000256" key="1">
    <source>
        <dbReference type="ARBA" id="ARBA00005771"/>
    </source>
</evidence>
<sequence length="338" mass="40632">MPIVWEKFSGTEEEVEKVKYAGMEEFIIVKNTDVSQAPVWPKDHSYFLPGFFQDSIETIYDFEVRPDDVWLLAFPKTGSTWTQEMIWQICNDLDYERSEKKYETETFTYLETNYILSKQVKLPNILNMLRESKSRRFIRSHLAAPLLPKQLWTVKPKMIYVARNVKDVAISFYHYYRNVHHFSGSWEDFFDIFMKDRVMFAPYHTHVSNFWHIRNEDNILFLTYEEMKRDHPNVIRKTAQFLGKSLKKEEVLELADYLSFSRFSKNSRINFEKHVDKFQRDLQTTLPDADFHFVRKGVIGSYNEEMPKEVIEQFDKWTLTEIEKNNMDPDIHRVFCDI</sequence>
<evidence type="ECO:0000313" key="4">
    <source>
        <dbReference type="EnsemblMetazoa" id="PPAI000788-PA"/>
    </source>
</evidence>
<dbReference type="InterPro" id="IPR000863">
    <property type="entry name" value="Sulfotransferase_dom"/>
</dbReference>
<dbReference type="GO" id="GO:0008146">
    <property type="term" value="F:sulfotransferase activity"/>
    <property type="evidence" value="ECO:0007669"/>
    <property type="project" value="InterPro"/>
</dbReference>
<dbReference type="AlphaFoldDB" id="A0A1B0D0B6"/>
<keyword evidence="2" id="KW-0808">Transferase</keyword>
<evidence type="ECO:0000313" key="5">
    <source>
        <dbReference type="Proteomes" id="UP000092462"/>
    </source>
</evidence>
<dbReference type="EMBL" id="AJVK01002375">
    <property type="status" value="NOT_ANNOTATED_CDS"/>
    <property type="molecule type" value="Genomic_DNA"/>
</dbReference>
<feature type="domain" description="Sulfotransferase" evidence="3">
    <location>
        <begin position="66"/>
        <end position="320"/>
    </location>
</feature>